<evidence type="ECO:0000313" key="2">
    <source>
        <dbReference type="EMBL" id="GES07441.1"/>
    </source>
</evidence>
<dbReference type="EMBL" id="BLAE01000006">
    <property type="protein sequence ID" value="GES07441.1"/>
    <property type="molecule type" value="Genomic_DNA"/>
</dbReference>
<accession>A0A5M3WJS1</accession>
<sequence length="326" mass="35302">MTQPRAATTEPRAHTNDGTRPCARDQRCSAATIDPDTGKREPAWSPRPLCDTDRDALQFVITQFPRMYVRLHQQLLVTGAGSAGGPKVSTSKSAPIPLNTSADELLRLLVATLVSWEERVRDVARLSPLDTENSRRRRDSVAVDQAVKILTPRVDALIALQAEPMMRDGEVVEMGGADAALELFHLHWRCRAALTDGDAPARPLSTPCACGLRQLVEVVDWEGRPDGAKCRSCRAEYSQQELDDLTLGASADARARVAAQVAAHRARQEALIVSRAAEQAVHHACRADSDGVRSVLGGLSAAQRERVAHAAYAVARMASEPVNEGN</sequence>
<comment type="caution">
    <text evidence="2">The sequence shown here is derived from an EMBL/GenBank/DDBJ whole genome shotgun (WGS) entry which is preliminary data.</text>
</comment>
<gene>
    <name evidence="2" type="ORF">Amac_010360</name>
</gene>
<protein>
    <submittedName>
        <fullName evidence="2">Uncharacterized protein</fullName>
    </submittedName>
</protein>
<feature type="compositionally biased region" description="Basic and acidic residues" evidence="1">
    <location>
        <begin position="11"/>
        <end position="27"/>
    </location>
</feature>
<dbReference type="OrthoDB" id="3466229at2"/>
<dbReference type="Proteomes" id="UP000331127">
    <property type="component" value="Unassembled WGS sequence"/>
</dbReference>
<evidence type="ECO:0000313" key="3">
    <source>
        <dbReference type="Proteomes" id="UP000331127"/>
    </source>
</evidence>
<keyword evidence="3" id="KW-1185">Reference proteome</keyword>
<evidence type="ECO:0000256" key="1">
    <source>
        <dbReference type="SAM" id="MobiDB-lite"/>
    </source>
</evidence>
<feature type="region of interest" description="Disordered" evidence="1">
    <location>
        <begin position="1"/>
        <end position="48"/>
    </location>
</feature>
<reference evidence="2 3" key="1">
    <citation type="submission" date="2019-10" db="EMBL/GenBank/DDBJ databases">
        <title>Whole genome shotgun sequence of Acrocarpospora macrocephala NBRC 16266.</title>
        <authorList>
            <person name="Ichikawa N."/>
            <person name="Kimura A."/>
            <person name="Kitahashi Y."/>
            <person name="Komaki H."/>
            <person name="Oguchi A."/>
        </authorList>
    </citation>
    <scope>NUCLEOTIDE SEQUENCE [LARGE SCALE GENOMIC DNA]</scope>
    <source>
        <strain evidence="2 3">NBRC 16266</strain>
    </source>
</reference>
<organism evidence="2 3">
    <name type="scientific">Acrocarpospora macrocephala</name>
    <dbReference type="NCBI Taxonomy" id="150177"/>
    <lineage>
        <taxon>Bacteria</taxon>
        <taxon>Bacillati</taxon>
        <taxon>Actinomycetota</taxon>
        <taxon>Actinomycetes</taxon>
        <taxon>Streptosporangiales</taxon>
        <taxon>Streptosporangiaceae</taxon>
        <taxon>Acrocarpospora</taxon>
    </lineage>
</organism>
<proteinExistence type="predicted"/>
<dbReference type="RefSeq" id="WP_155353148.1">
    <property type="nucleotide sequence ID" value="NZ_BAAAHL010000012.1"/>
</dbReference>
<name>A0A5M3WJS1_9ACTN</name>
<dbReference type="AlphaFoldDB" id="A0A5M3WJS1"/>